<dbReference type="OrthoDB" id="5293418at2"/>
<dbReference type="Pfam" id="PF25607">
    <property type="entry name" value="DUF7939"/>
    <property type="match status" value="1"/>
</dbReference>
<evidence type="ECO:0000313" key="2">
    <source>
        <dbReference type="EMBL" id="RRD00556.1"/>
    </source>
</evidence>
<gene>
    <name evidence="2" type="ORF">EHS89_05570</name>
</gene>
<evidence type="ECO:0000313" key="3">
    <source>
        <dbReference type="Proteomes" id="UP000267535"/>
    </source>
</evidence>
<feature type="domain" description="DUF7939" evidence="1">
    <location>
        <begin position="500"/>
        <end position="584"/>
    </location>
</feature>
<reference evidence="2 3" key="1">
    <citation type="submission" date="2018-11" db="EMBL/GenBank/DDBJ databases">
        <title>The draft genome sequence of Amphritea balenae JAMM 1525T.</title>
        <authorList>
            <person name="Fang Z."/>
            <person name="Zhang Y."/>
            <person name="Han X."/>
        </authorList>
    </citation>
    <scope>NUCLEOTIDE SEQUENCE [LARGE SCALE GENOMIC DNA]</scope>
    <source>
        <strain evidence="2 3">JAMM 1525</strain>
    </source>
</reference>
<accession>A0A3P1SVH1</accession>
<dbReference type="Proteomes" id="UP000267535">
    <property type="component" value="Unassembled WGS sequence"/>
</dbReference>
<dbReference type="RefSeq" id="WP_124925137.1">
    <property type="nucleotide sequence ID" value="NZ_BMOH01000003.1"/>
</dbReference>
<dbReference type="AlphaFoldDB" id="A0A3P1SVH1"/>
<proteinExistence type="predicted"/>
<dbReference type="InterPro" id="IPR057699">
    <property type="entry name" value="DUF7939"/>
</dbReference>
<sequence length="592" mass="65910">MQQKILRLLPRALSKALHKVLPGARLKARLSVLLAGLLSALLPTLPAVADVNVFSDRYAISIGETLQLTVEVNQRSTQRPDFSPLTKDFHFLGSKQMTVSSHAQGTNQYSTRWRILLRPRRAGDLKIPPLQLYNEQSQPLLISVTGDTGAAAVISREAYLESAVDNYELYQNTQLLYSQRLFSLNELPPMARMSEPDIPNTQILQLGEPRRYNRQIQGQNYQVTERNYALFPHQPGILTIPPAVFNAGPGTTELSSEPLQIDVLPKPTQKIKGYWLPARRLTLENMSDPVDQIILGDTLVRRIKVTAEGLTAEQLPALMSLRNELAELTIEDVILEQNTTAKGIISSRTEVVRITPKERGEVTLPAITIPWWNVANDKDSLAQLSAIVLRVEPAQDQAVITVAEVTQANSMGSTATAVTNKEPQSSADNTVKLLVWLLSAIATISSLGWLYSYTRLKRNQSNDVENPTYEMDNTSTVPIALNDSSDANSDQLTQLLQAEQDVFQKAINACNNDNPLEARLLTLEWARLFWPHNSFDNSNDLSELNSSKTLELLLIDMESYISGQESGEWSGDLLAEALVRIRESQLQQAEEV</sequence>
<dbReference type="EMBL" id="RQXV01000002">
    <property type="protein sequence ID" value="RRD00556.1"/>
    <property type="molecule type" value="Genomic_DNA"/>
</dbReference>
<dbReference type="PANTHER" id="PTHR40940">
    <property type="entry name" value="PROTEIN BATD-RELATED"/>
    <property type="match status" value="1"/>
</dbReference>
<dbReference type="Pfam" id="PF13584">
    <property type="entry name" value="BatD"/>
    <property type="match status" value="2"/>
</dbReference>
<comment type="caution">
    <text evidence="2">The sequence shown here is derived from an EMBL/GenBank/DDBJ whole genome shotgun (WGS) entry which is preliminary data.</text>
</comment>
<keyword evidence="3" id="KW-1185">Reference proteome</keyword>
<protein>
    <recommendedName>
        <fullName evidence="1">DUF7939 domain-containing protein</fullName>
    </recommendedName>
</protein>
<name>A0A3P1SVH1_9GAMM</name>
<dbReference type="PANTHER" id="PTHR40940:SF1">
    <property type="entry name" value="PROTEIN BATD"/>
    <property type="match status" value="1"/>
</dbReference>
<dbReference type="InterPro" id="IPR025738">
    <property type="entry name" value="BatD"/>
</dbReference>
<organism evidence="2 3">
    <name type="scientific">Amphritea balenae</name>
    <dbReference type="NCBI Taxonomy" id="452629"/>
    <lineage>
        <taxon>Bacteria</taxon>
        <taxon>Pseudomonadati</taxon>
        <taxon>Pseudomonadota</taxon>
        <taxon>Gammaproteobacteria</taxon>
        <taxon>Oceanospirillales</taxon>
        <taxon>Oceanospirillaceae</taxon>
        <taxon>Amphritea</taxon>
    </lineage>
</organism>
<evidence type="ECO:0000259" key="1">
    <source>
        <dbReference type="Pfam" id="PF25607"/>
    </source>
</evidence>